<keyword evidence="1" id="KW-0862">Zinc</keyword>
<evidence type="ECO:0000313" key="3">
    <source>
        <dbReference type="EMBL" id="EFN74750.1"/>
    </source>
</evidence>
<proteinExistence type="predicted"/>
<evidence type="ECO:0000313" key="4">
    <source>
        <dbReference type="Proteomes" id="UP000000311"/>
    </source>
</evidence>
<feature type="domain" description="CCHC-type" evidence="2">
    <location>
        <begin position="40"/>
        <end position="53"/>
    </location>
</feature>
<dbReference type="AlphaFoldDB" id="E1ZVP0"/>
<protein>
    <submittedName>
        <fullName evidence="3">Uncharacterized 50 kDa protein in type I retrotransposable element R1DM</fullName>
    </submittedName>
</protein>
<keyword evidence="1" id="KW-0863">Zinc-finger</keyword>
<dbReference type="GO" id="GO:0008270">
    <property type="term" value="F:zinc ion binding"/>
    <property type="evidence" value="ECO:0007669"/>
    <property type="project" value="UniProtKB-KW"/>
</dbReference>
<dbReference type="InterPro" id="IPR001878">
    <property type="entry name" value="Znf_CCHC"/>
</dbReference>
<accession>E1ZVP0</accession>
<keyword evidence="4" id="KW-1185">Reference proteome</keyword>
<dbReference type="InterPro" id="IPR036875">
    <property type="entry name" value="Znf_CCHC_sf"/>
</dbReference>
<dbReference type="GO" id="GO:0003676">
    <property type="term" value="F:nucleic acid binding"/>
    <property type="evidence" value="ECO:0007669"/>
    <property type="project" value="InterPro"/>
</dbReference>
<organism evidence="4">
    <name type="scientific">Camponotus floridanus</name>
    <name type="common">Florida carpenter ant</name>
    <dbReference type="NCBI Taxonomy" id="104421"/>
    <lineage>
        <taxon>Eukaryota</taxon>
        <taxon>Metazoa</taxon>
        <taxon>Ecdysozoa</taxon>
        <taxon>Arthropoda</taxon>
        <taxon>Hexapoda</taxon>
        <taxon>Insecta</taxon>
        <taxon>Pterygota</taxon>
        <taxon>Neoptera</taxon>
        <taxon>Endopterygota</taxon>
        <taxon>Hymenoptera</taxon>
        <taxon>Apocrita</taxon>
        <taxon>Aculeata</taxon>
        <taxon>Formicoidea</taxon>
        <taxon>Formicidae</taxon>
        <taxon>Formicinae</taxon>
        <taxon>Camponotus</taxon>
    </lineage>
</organism>
<dbReference type="SMART" id="SM00343">
    <property type="entry name" value="ZnF_C2HC"/>
    <property type="match status" value="2"/>
</dbReference>
<evidence type="ECO:0000259" key="2">
    <source>
        <dbReference type="PROSITE" id="PS50158"/>
    </source>
</evidence>
<feature type="non-terminal residue" evidence="3">
    <location>
        <position position="1"/>
    </location>
</feature>
<dbReference type="OrthoDB" id="7554612at2759"/>
<feature type="non-terminal residue" evidence="3">
    <location>
        <position position="78"/>
    </location>
</feature>
<dbReference type="OMA" id="ARECENT"/>
<name>E1ZVP0_CAMFO</name>
<dbReference type="EMBL" id="GL434583">
    <property type="protein sequence ID" value="EFN74750.1"/>
    <property type="molecule type" value="Genomic_DNA"/>
</dbReference>
<dbReference type="PROSITE" id="PS50158">
    <property type="entry name" value="ZF_CCHC"/>
    <property type="match status" value="1"/>
</dbReference>
<keyword evidence="1" id="KW-0479">Metal-binding</keyword>
<reference evidence="3 4" key="1">
    <citation type="journal article" date="2010" name="Science">
        <title>Genomic comparison of the ants Camponotus floridanus and Harpegnathos saltator.</title>
        <authorList>
            <person name="Bonasio R."/>
            <person name="Zhang G."/>
            <person name="Ye C."/>
            <person name="Mutti N.S."/>
            <person name="Fang X."/>
            <person name="Qin N."/>
            <person name="Donahue G."/>
            <person name="Yang P."/>
            <person name="Li Q."/>
            <person name="Li C."/>
            <person name="Zhang P."/>
            <person name="Huang Z."/>
            <person name="Berger S.L."/>
            <person name="Reinberg D."/>
            <person name="Wang J."/>
            <person name="Liebig J."/>
        </authorList>
    </citation>
    <scope>NUCLEOTIDE SEQUENCE [LARGE SCALE GENOMIC DNA]</scope>
    <source>
        <strain evidence="4">C129</strain>
    </source>
</reference>
<gene>
    <name evidence="3" type="ORF">EAG_00396</name>
</gene>
<dbReference type="Gene3D" id="4.10.60.10">
    <property type="entry name" value="Zinc finger, CCHC-type"/>
    <property type="match status" value="1"/>
</dbReference>
<dbReference type="InParanoid" id="E1ZVP0"/>
<dbReference type="Proteomes" id="UP000000311">
    <property type="component" value="Unassembled WGS sequence"/>
</dbReference>
<evidence type="ECO:0000256" key="1">
    <source>
        <dbReference type="PROSITE-ProRule" id="PRU00047"/>
    </source>
</evidence>
<dbReference type="SUPFAM" id="SSF57756">
    <property type="entry name" value="Retrovirus zinc finger-like domains"/>
    <property type="match status" value="1"/>
</dbReference>
<sequence>GWTIVGVTLLQARPLQCYKCWHFGHIKDTCRSKVDRSKCCYQCGDEGHTARTCNNTVKCAICTDLGKDNTHRVGSTRC</sequence>